<dbReference type="EMBL" id="CACVKT020008438">
    <property type="protein sequence ID" value="CAC5415439.1"/>
    <property type="molecule type" value="Genomic_DNA"/>
</dbReference>
<sequence>MILLEVQCIIPKVFVIFNDSNFTCSCKVVKGSVDVDCAYLDLVEVPSSIPNNTVLLNLLQNQLMHIVNGMFSDISSLQVFDLSFNKINSIQQRLFEDQQRLEILNLGRNMITGIKRNWFVGLHKLDSLDFGENPIECKRCGFKQFVEWSKTRPHIVLRGWCVDEKSAISDVKVSTFGTCTGNYYFVLKH</sequence>
<evidence type="ECO:0000313" key="3">
    <source>
        <dbReference type="Proteomes" id="UP000507470"/>
    </source>
</evidence>
<proteinExistence type="predicted"/>
<dbReference type="InterPro" id="IPR050467">
    <property type="entry name" value="LRFN"/>
</dbReference>
<dbReference type="Gene3D" id="3.80.10.10">
    <property type="entry name" value="Ribonuclease Inhibitor"/>
    <property type="match status" value="1"/>
</dbReference>
<evidence type="ECO:0000313" key="2">
    <source>
        <dbReference type="EMBL" id="CAC5415439.1"/>
    </source>
</evidence>
<name>A0A6J8E3R3_MYTCO</name>
<protein>
    <submittedName>
        <fullName evidence="2">LRRC4B</fullName>
    </submittedName>
</protein>
<dbReference type="InterPro" id="IPR001611">
    <property type="entry name" value="Leu-rich_rpt"/>
</dbReference>
<keyword evidence="1" id="KW-0732">Signal</keyword>
<dbReference type="Proteomes" id="UP000507470">
    <property type="component" value="Unassembled WGS sequence"/>
</dbReference>
<dbReference type="OrthoDB" id="6137799at2759"/>
<gene>
    <name evidence="2" type="ORF">MCOR_48136</name>
</gene>
<reference evidence="2 3" key="1">
    <citation type="submission" date="2020-06" db="EMBL/GenBank/DDBJ databases">
        <authorList>
            <person name="Li R."/>
            <person name="Bekaert M."/>
        </authorList>
    </citation>
    <scope>NUCLEOTIDE SEQUENCE [LARGE SCALE GENOMIC DNA]</scope>
    <source>
        <strain evidence="3">wild</strain>
    </source>
</reference>
<dbReference type="InterPro" id="IPR032675">
    <property type="entry name" value="LRR_dom_sf"/>
</dbReference>
<dbReference type="SUPFAM" id="SSF52058">
    <property type="entry name" value="L domain-like"/>
    <property type="match status" value="1"/>
</dbReference>
<keyword evidence="3" id="KW-1185">Reference proteome</keyword>
<dbReference type="AlphaFoldDB" id="A0A6J8E3R3"/>
<organism evidence="2 3">
    <name type="scientific">Mytilus coruscus</name>
    <name type="common">Sea mussel</name>
    <dbReference type="NCBI Taxonomy" id="42192"/>
    <lineage>
        <taxon>Eukaryota</taxon>
        <taxon>Metazoa</taxon>
        <taxon>Spiralia</taxon>
        <taxon>Lophotrochozoa</taxon>
        <taxon>Mollusca</taxon>
        <taxon>Bivalvia</taxon>
        <taxon>Autobranchia</taxon>
        <taxon>Pteriomorphia</taxon>
        <taxon>Mytilida</taxon>
        <taxon>Mytiloidea</taxon>
        <taxon>Mytilidae</taxon>
        <taxon>Mytilinae</taxon>
        <taxon>Mytilus</taxon>
    </lineage>
</organism>
<evidence type="ECO:0000256" key="1">
    <source>
        <dbReference type="ARBA" id="ARBA00022729"/>
    </source>
</evidence>
<dbReference type="PANTHER" id="PTHR45842">
    <property type="entry name" value="SYNAPTIC ADHESION-LIKE MOLECULE SALM"/>
    <property type="match status" value="1"/>
</dbReference>
<dbReference type="Pfam" id="PF13855">
    <property type="entry name" value="LRR_8"/>
    <property type="match status" value="1"/>
</dbReference>
<accession>A0A6J8E3R3</accession>